<sequence>MLLIVDIGANDGLMSSNSFNFIQLGWNATLVEPQVAELNLAKTNIERYVDPYNENKQIVRFVNCVIGDHDGLEDFVLQGSSLGMESHVYDPRRAAYEAKRGTDTGSQLIVKVQSMTVPTFANKYKIPVNFGILSIDAEGFGDRGREGYEMNKIFFVFSPFSSSSVSTIVLACGQPTYFAECNGHRKTKWKLAGRSSGKISLTETESVRQQIMSLSGDSSSMTRLKFSKACQQDRRYADKPEHNRKQTSGVTVQHLGISRKHTLSPLVYQRCPANGVNEALSERPHSVPFTREFTRYVQDYLSPIPSRGAVTVILEGLEQ</sequence>
<feature type="domain" description="Methyltransferase FkbM" evidence="1">
    <location>
        <begin position="6"/>
        <end position="140"/>
    </location>
</feature>
<dbReference type="InterPro" id="IPR029063">
    <property type="entry name" value="SAM-dependent_MTases_sf"/>
</dbReference>
<dbReference type="SUPFAM" id="SSF53335">
    <property type="entry name" value="S-adenosyl-L-methionine-dependent methyltransferases"/>
    <property type="match status" value="1"/>
</dbReference>
<dbReference type="Proteomes" id="UP000245119">
    <property type="component" value="Linkage Group LG4"/>
</dbReference>
<protein>
    <recommendedName>
        <fullName evidence="1">Methyltransferase FkbM domain-containing protein</fullName>
    </recommendedName>
</protein>
<evidence type="ECO:0000313" key="3">
    <source>
        <dbReference type="Proteomes" id="UP000245119"/>
    </source>
</evidence>
<gene>
    <name evidence="2" type="ORF">C0Q70_06876</name>
</gene>
<proteinExistence type="predicted"/>
<comment type="caution">
    <text evidence="2">The sequence shown here is derived from an EMBL/GenBank/DDBJ whole genome shotgun (WGS) entry which is preliminary data.</text>
</comment>
<dbReference type="EMBL" id="PZQS01000004">
    <property type="protein sequence ID" value="PVD31464.1"/>
    <property type="molecule type" value="Genomic_DNA"/>
</dbReference>
<evidence type="ECO:0000313" key="2">
    <source>
        <dbReference type="EMBL" id="PVD31464.1"/>
    </source>
</evidence>
<name>A0A2T7PDG9_POMCA</name>
<evidence type="ECO:0000259" key="1">
    <source>
        <dbReference type="Pfam" id="PF05050"/>
    </source>
</evidence>
<accession>A0A2T7PDG9</accession>
<dbReference type="InterPro" id="IPR006342">
    <property type="entry name" value="FkbM_mtfrase"/>
</dbReference>
<keyword evidence="3" id="KW-1185">Reference proteome</keyword>
<dbReference type="AlphaFoldDB" id="A0A2T7PDG9"/>
<dbReference type="Pfam" id="PF05050">
    <property type="entry name" value="Methyltransf_21"/>
    <property type="match status" value="1"/>
</dbReference>
<organism evidence="2 3">
    <name type="scientific">Pomacea canaliculata</name>
    <name type="common">Golden apple snail</name>
    <dbReference type="NCBI Taxonomy" id="400727"/>
    <lineage>
        <taxon>Eukaryota</taxon>
        <taxon>Metazoa</taxon>
        <taxon>Spiralia</taxon>
        <taxon>Lophotrochozoa</taxon>
        <taxon>Mollusca</taxon>
        <taxon>Gastropoda</taxon>
        <taxon>Caenogastropoda</taxon>
        <taxon>Architaenioglossa</taxon>
        <taxon>Ampullarioidea</taxon>
        <taxon>Ampullariidae</taxon>
        <taxon>Pomacea</taxon>
    </lineage>
</organism>
<dbReference type="Gene3D" id="3.40.50.150">
    <property type="entry name" value="Vaccinia Virus protein VP39"/>
    <property type="match status" value="1"/>
</dbReference>
<dbReference type="OrthoDB" id="10266791at2759"/>
<reference evidence="2 3" key="1">
    <citation type="submission" date="2018-04" db="EMBL/GenBank/DDBJ databases">
        <title>The genome of golden apple snail Pomacea canaliculata provides insight into stress tolerance and invasive adaptation.</title>
        <authorList>
            <person name="Liu C."/>
            <person name="Liu B."/>
            <person name="Ren Y."/>
            <person name="Zhang Y."/>
            <person name="Wang H."/>
            <person name="Li S."/>
            <person name="Jiang F."/>
            <person name="Yin L."/>
            <person name="Zhang G."/>
            <person name="Qian W."/>
            <person name="Fan W."/>
        </authorList>
    </citation>
    <scope>NUCLEOTIDE SEQUENCE [LARGE SCALE GENOMIC DNA]</scope>
    <source>
        <strain evidence="2">SZHN2017</strain>
        <tissue evidence="2">Muscle</tissue>
    </source>
</reference>